<organism evidence="7 8">
    <name type="scientific">Pseudomonas syringae pv. japonica str. M301072</name>
    <dbReference type="NCBI Taxonomy" id="629262"/>
    <lineage>
        <taxon>Bacteria</taxon>
        <taxon>Pseudomonadati</taxon>
        <taxon>Pseudomonadota</taxon>
        <taxon>Gammaproteobacteria</taxon>
        <taxon>Pseudomonadales</taxon>
        <taxon>Pseudomonadaceae</taxon>
        <taxon>Pseudomonas</taxon>
        <taxon>Pseudomonas syringae</taxon>
    </lineage>
</organism>
<accession>F3G064</accession>
<dbReference type="InterPro" id="IPR000801">
    <property type="entry name" value="Esterase-like"/>
</dbReference>
<dbReference type="InterPro" id="IPR014186">
    <property type="entry name" value="S-formylglutathione_hydrol"/>
</dbReference>
<dbReference type="EMBL" id="AEAH01004134">
    <property type="protein sequence ID" value="EGH35856.1"/>
    <property type="molecule type" value="Genomic_DNA"/>
</dbReference>
<comment type="catalytic activity">
    <reaction evidence="6">
        <text>S-formylglutathione + H2O = formate + glutathione + H(+)</text>
        <dbReference type="Rhea" id="RHEA:14961"/>
        <dbReference type="ChEBI" id="CHEBI:15377"/>
        <dbReference type="ChEBI" id="CHEBI:15378"/>
        <dbReference type="ChEBI" id="CHEBI:15740"/>
        <dbReference type="ChEBI" id="CHEBI:57688"/>
        <dbReference type="ChEBI" id="CHEBI:57925"/>
        <dbReference type="EC" id="3.1.2.12"/>
    </reaction>
</comment>
<keyword evidence="4" id="KW-0378">Hydrolase</keyword>
<evidence type="ECO:0000256" key="6">
    <source>
        <dbReference type="ARBA" id="ARBA00047590"/>
    </source>
</evidence>
<name>F3G064_PSESX</name>
<evidence type="ECO:0000256" key="2">
    <source>
        <dbReference type="ARBA" id="ARBA00012479"/>
    </source>
</evidence>
<dbReference type="Gene3D" id="3.40.50.1820">
    <property type="entry name" value="alpha/beta hydrolase"/>
    <property type="match status" value="1"/>
</dbReference>
<dbReference type="Proteomes" id="UP000004471">
    <property type="component" value="Unassembled WGS sequence"/>
</dbReference>
<dbReference type="SUPFAM" id="SSF53474">
    <property type="entry name" value="alpha/beta-Hydrolases"/>
    <property type="match status" value="1"/>
</dbReference>
<evidence type="ECO:0000256" key="1">
    <source>
        <dbReference type="ARBA" id="ARBA00005622"/>
    </source>
</evidence>
<dbReference type="EC" id="3.1.2.12" evidence="2"/>
<dbReference type="Pfam" id="PF00756">
    <property type="entry name" value="Esterase"/>
    <property type="match status" value="1"/>
</dbReference>
<dbReference type="PANTHER" id="PTHR10061:SF1">
    <property type="entry name" value="S-FORMYLGLUTATHIONE HYDROLASE YEIG"/>
    <property type="match status" value="1"/>
</dbReference>
<feature type="non-terminal residue" evidence="7">
    <location>
        <position position="1"/>
    </location>
</feature>
<dbReference type="GO" id="GO:0005829">
    <property type="term" value="C:cytosol"/>
    <property type="evidence" value="ECO:0007669"/>
    <property type="project" value="TreeGrafter"/>
</dbReference>
<keyword evidence="3" id="KW-0719">Serine esterase</keyword>
<dbReference type="GO" id="GO:0018738">
    <property type="term" value="F:S-formylglutathione hydrolase activity"/>
    <property type="evidence" value="ECO:0007669"/>
    <property type="project" value="UniProtKB-EC"/>
</dbReference>
<dbReference type="GO" id="GO:0052689">
    <property type="term" value="F:carboxylic ester hydrolase activity"/>
    <property type="evidence" value="ECO:0007669"/>
    <property type="project" value="UniProtKB-KW"/>
</dbReference>
<dbReference type="GO" id="GO:0046294">
    <property type="term" value="P:formaldehyde catabolic process"/>
    <property type="evidence" value="ECO:0007669"/>
    <property type="project" value="InterPro"/>
</dbReference>
<comment type="similarity">
    <text evidence="1">Belongs to the esterase D family.</text>
</comment>
<protein>
    <recommendedName>
        <fullName evidence="5">S-formylglutathione hydrolase YeiG</fullName>
        <ecNumber evidence="2">3.1.2.12</ecNumber>
    </recommendedName>
</protein>
<evidence type="ECO:0000313" key="8">
    <source>
        <dbReference type="Proteomes" id="UP000004471"/>
    </source>
</evidence>
<reference evidence="7 8" key="1">
    <citation type="journal article" date="2011" name="PLoS Pathog.">
        <title>Dynamic evolution of pathogenicity revealed by sequencing and comparative genomics of 19 Pseudomonas syringae isolates.</title>
        <authorList>
            <person name="Baltrus D.A."/>
            <person name="Nishimura M.T."/>
            <person name="Romanchuk A."/>
            <person name="Chang J.H."/>
            <person name="Mukhtar M.S."/>
            <person name="Cherkis K."/>
            <person name="Roach J."/>
            <person name="Grant S.R."/>
            <person name="Jones C.D."/>
            <person name="Dangl J.L."/>
        </authorList>
    </citation>
    <scope>NUCLEOTIDE SEQUENCE [LARGE SCALE GENOMIC DNA]</scope>
    <source>
        <strain evidence="8">M301072PT</strain>
    </source>
</reference>
<proteinExistence type="inferred from homology"/>
<dbReference type="AlphaFoldDB" id="F3G064"/>
<gene>
    <name evidence="7" type="ORF">PSYJA_45166</name>
</gene>
<comment type="caution">
    <text evidence="7">The sequence shown here is derived from an EMBL/GenBank/DDBJ whole genome shotgun (WGS) entry which is preliminary data.</text>
</comment>
<evidence type="ECO:0000313" key="7">
    <source>
        <dbReference type="EMBL" id="EGH35856.1"/>
    </source>
</evidence>
<evidence type="ECO:0000256" key="4">
    <source>
        <dbReference type="ARBA" id="ARBA00022801"/>
    </source>
</evidence>
<feature type="non-terminal residue" evidence="7">
    <location>
        <position position="38"/>
    </location>
</feature>
<dbReference type="InterPro" id="IPR029058">
    <property type="entry name" value="AB_hydrolase_fold"/>
</dbReference>
<sequence>RLPVLYWLSGLTCTDENFMQKAAAHRLAAELGIIIVAP</sequence>
<dbReference type="PANTHER" id="PTHR10061">
    <property type="entry name" value="S-FORMYLGLUTATHIONE HYDROLASE"/>
    <property type="match status" value="1"/>
</dbReference>
<evidence type="ECO:0000256" key="5">
    <source>
        <dbReference type="ARBA" id="ARBA00039174"/>
    </source>
</evidence>
<evidence type="ECO:0000256" key="3">
    <source>
        <dbReference type="ARBA" id="ARBA00022487"/>
    </source>
</evidence>